<protein>
    <recommendedName>
        <fullName evidence="5">Lipoprotein</fullName>
    </recommendedName>
</protein>
<name>A0A6N9T4E7_9HYPH</name>
<evidence type="ECO:0000256" key="2">
    <source>
        <dbReference type="SAM" id="SignalP"/>
    </source>
</evidence>
<feature type="region of interest" description="Disordered" evidence="1">
    <location>
        <begin position="43"/>
        <end position="72"/>
    </location>
</feature>
<sequence>MTVRAFLFLAALVPLVGLAGCGGMNRAVTALPKTFDDLGEKTARLRGAGSGDDSRPVRQESAGRRDDPASSR</sequence>
<proteinExistence type="predicted"/>
<feature type="compositionally biased region" description="Basic and acidic residues" evidence="1">
    <location>
        <begin position="52"/>
        <end position="72"/>
    </location>
</feature>
<dbReference type="PROSITE" id="PS51257">
    <property type="entry name" value="PROKAR_LIPOPROTEIN"/>
    <property type="match status" value="1"/>
</dbReference>
<dbReference type="AlphaFoldDB" id="A0A6N9T4E7"/>
<keyword evidence="4" id="KW-1185">Reference proteome</keyword>
<dbReference type="EMBL" id="JAAAMG010000015">
    <property type="protein sequence ID" value="NDW06247.1"/>
    <property type="molecule type" value="Genomic_DNA"/>
</dbReference>
<accession>A0A6N9T4E7</accession>
<dbReference type="RefSeq" id="WP_163464779.1">
    <property type="nucleotide sequence ID" value="NZ_JAAAMG010000015.1"/>
</dbReference>
<evidence type="ECO:0000313" key="3">
    <source>
        <dbReference type="EMBL" id="NDW06247.1"/>
    </source>
</evidence>
<feature type="signal peptide" evidence="2">
    <location>
        <begin position="1"/>
        <end position="19"/>
    </location>
</feature>
<organism evidence="3 4">
    <name type="scientific">Jiella pacifica</name>
    <dbReference type="NCBI Taxonomy" id="2696469"/>
    <lineage>
        <taxon>Bacteria</taxon>
        <taxon>Pseudomonadati</taxon>
        <taxon>Pseudomonadota</taxon>
        <taxon>Alphaproteobacteria</taxon>
        <taxon>Hyphomicrobiales</taxon>
        <taxon>Aurantimonadaceae</taxon>
        <taxon>Jiella</taxon>
    </lineage>
</organism>
<keyword evidence="2" id="KW-0732">Signal</keyword>
<evidence type="ECO:0000256" key="1">
    <source>
        <dbReference type="SAM" id="MobiDB-lite"/>
    </source>
</evidence>
<feature type="chain" id="PRO_5026708414" description="Lipoprotein" evidence="2">
    <location>
        <begin position="20"/>
        <end position="72"/>
    </location>
</feature>
<comment type="caution">
    <text evidence="3">The sequence shown here is derived from an EMBL/GenBank/DDBJ whole genome shotgun (WGS) entry which is preliminary data.</text>
</comment>
<evidence type="ECO:0008006" key="5">
    <source>
        <dbReference type="Google" id="ProtNLM"/>
    </source>
</evidence>
<gene>
    <name evidence="3" type="ORF">GTK09_17645</name>
</gene>
<reference evidence="3 4" key="1">
    <citation type="submission" date="2020-01" db="EMBL/GenBank/DDBJ databases">
        <title>Jiella pacifica sp. nov.</title>
        <authorList>
            <person name="Xue Z."/>
            <person name="Zhu S."/>
            <person name="Chen J."/>
            <person name="Yang J."/>
        </authorList>
    </citation>
    <scope>NUCLEOTIDE SEQUENCE [LARGE SCALE GENOMIC DNA]</scope>
    <source>
        <strain evidence="3 4">40Bstr34</strain>
    </source>
</reference>
<dbReference type="Proteomes" id="UP000469011">
    <property type="component" value="Unassembled WGS sequence"/>
</dbReference>
<evidence type="ECO:0000313" key="4">
    <source>
        <dbReference type="Proteomes" id="UP000469011"/>
    </source>
</evidence>